<dbReference type="Proteomes" id="UP000319143">
    <property type="component" value="Unassembled WGS sequence"/>
</dbReference>
<proteinExistence type="predicted"/>
<gene>
    <name evidence="1" type="ORF">Poly41_68350</name>
</gene>
<dbReference type="EMBL" id="SJPV01000027">
    <property type="protein sequence ID" value="TWU28884.1"/>
    <property type="molecule type" value="Genomic_DNA"/>
</dbReference>
<keyword evidence="2" id="KW-1185">Reference proteome</keyword>
<evidence type="ECO:0000313" key="2">
    <source>
        <dbReference type="Proteomes" id="UP000319143"/>
    </source>
</evidence>
<organism evidence="1 2">
    <name type="scientific">Novipirellula artificiosorum</name>
    <dbReference type="NCBI Taxonomy" id="2528016"/>
    <lineage>
        <taxon>Bacteria</taxon>
        <taxon>Pseudomonadati</taxon>
        <taxon>Planctomycetota</taxon>
        <taxon>Planctomycetia</taxon>
        <taxon>Pirellulales</taxon>
        <taxon>Pirellulaceae</taxon>
        <taxon>Novipirellula</taxon>
    </lineage>
</organism>
<evidence type="ECO:0000313" key="1">
    <source>
        <dbReference type="EMBL" id="TWU28884.1"/>
    </source>
</evidence>
<name>A0A5C6CZ99_9BACT</name>
<protein>
    <submittedName>
        <fullName evidence="1">Uncharacterized protein</fullName>
    </submittedName>
</protein>
<comment type="caution">
    <text evidence="1">The sequence shown here is derived from an EMBL/GenBank/DDBJ whole genome shotgun (WGS) entry which is preliminary data.</text>
</comment>
<dbReference type="AlphaFoldDB" id="A0A5C6CZ99"/>
<reference evidence="1 2" key="1">
    <citation type="submission" date="2019-02" db="EMBL/GenBank/DDBJ databases">
        <title>Deep-cultivation of Planctomycetes and their phenomic and genomic characterization uncovers novel biology.</title>
        <authorList>
            <person name="Wiegand S."/>
            <person name="Jogler M."/>
            <person name="Boedeker C."/>
            <person name="Pinto D."/>
            <person name="Vollmers J."/>
            <person name="Rivas-Marin E."/>
            <person name="Kohn T."/>
            <person name="Peeters S.H."/>
            <person name="Heuer A."/>
            <person name="Rast P."/>
            <person name="Oberbeckmann S."/>
            <person name="Bunk B."/>
            <person name="Jeske O."/>
            <person name="Meyerdierks A."/>
            <person name="Storesund J.E."/>
            <person name="Kallscheuer N."/>
            <person name="Luecker S."/>
            <person name="Lage O.M."/>
            <person name="Pohl T."/>
            <person name="Merkel B.J."/>
            <person name="Hornburger P."/>
            <person name="Mueller R.-W."/>
            <person name="Bruemmer F."/>
            <person name="Labrenz M."/>
            <person name="Spormann A.M."/>
            <person name="Op Den Camp H."/>
            <person name="Overmann J."/>
            <person name="Amann R."/>
            <person name="Jetten M.S.M."/>
            <person name="Mascher T."/>
            <person name="Medema M.H."/>
            <person name="Devos D.P."/>
            <person name="Kaster A.-K."/>
            <person name="Ovreas L."/>
            <person name="Rohde M."/>
            <person name="Galperin M.Y."/>
            <person name="Jogler C."/>
        </authorList>
    </citation>
    <scope>NUCLEOTIDE SEQUENCE [LARGE SCALE GENOMIC DNA]</scope>
    <source>
        <strain evidence="1 2">Poly41</strain>
    </source>
</reference>
<accession>A0A5C6CZ99</accession>
<sequence>MNQGVSASTRSSKTWRPLGRLVASSRKLPLIVAEETRRKLTSVAEAQTQKALTSTDYLYRAAAGWQSMYVNTPAEAYYPAV</sequence>